<reference evidence="1" key="1">
    <citation type="journal article" date="2014" name="Front. Microbiol.">
        <title>High frequency of phylogenetically diverse reductive dehalogenase-homologous genes in deep subseafloor sedimentary metagenomes.</title>
        <authorList>
            <person name="Kawai M."/>
            <person name="Futagami T."/>
            <person name="Toyoda A."/>
            <person name="Takaki Y."/>
            <person name="Nishi S."/>
            <person name="Hori S."/>
            <person name="Arai W."/>
            <person name="Tsubouchi T."/>
            <person name="Morono Y."/>
            <person name="Uchiyama I."/>
            <person name="Ito T."/>
            <person name="Fujiyama A."/>
            <person name="Inagaki F."/>
            <person name="Takami H."/>
        </authorList>
    </citation>
    <scope>NUCLEOTIDE SEQUENCE</scope>
    <source>
        <strain evidence="1">Expedition CK06-06</strain>
    </source>
</reference>
<gene>
    <name evidence="1" type="ORF">S01H1_63128</name>
</gene>
<accession>X0X8T3</accession>
<protein>
    <submittedName>
        <fullName evidence="1">Uncharacterized protein</fullName>
    </submittedName>
</protein>
<sequence length="54" mass="5815">MADKNLKTIANKVKPLLAKIGDVQVYHSQSPSNVAYITGISSQSKLANIEKITS</sequence>
<dbReference type="AlphaFoldDB" id="X0X8T3"/>
<proteinExistence type="predicted"/>
<comment type="caution">
    <text evidence="1">The sequence shown here is derived from an EMBL/GenBank/DDBJ whole genome shotgun (WGS) entry which is preliminary data.</text>
</comment>
<organism evidence="1">
    <name type="scientific">marine sediment metagenome</name>
    <dbReference type="NCBI Taxonomy" id="412755"/>
    <lineage>
        <taxon>unclassified sequences</taxon>
        <taxon>metagenomes</taxon>
        <taxon>ecological metagenomes</taxon>
    </lineage>
</organism>
<dbReference type="EMBL" id="BARS01041514">
    <property type="protein sequence ID" value="GAG33058.1"/>
    <property type="molecule type" value="Genomic_DNA"/>
</dbReference>
<evidence type="ECO:0000313" key="1">
    <source>
        <dbReference type="EMBL" id="GAG33058.1"/>
    </source>
</evidence>
<feature type="non-terminal residue" evidence="1">
    <location>
        <position position="54"/>
    </location>
</feature>
<name>X0X8T3_9ZZZZ</name>